<evidence type="ECO:0000256" key="9">
    <source>
        <dbReference type="ARBA" id="ARBA00037922"/>
    </source>
</evidence>
<feature type="active site" description="Proton donor/acceptor" evidence="13">
    <location>
        <position position="155"/>
    </location>
</feature>
<dbReference type="PROSITE" id="PS01298">
    <property type="entry name" value="DAPB"/>
    <property type="match status" value="1"/>
</dbReference>
<evidence type="ECO:0000256" key="13">
    <source>
        <dbReference type="HAMAP-Rule" id="MF_00102"/>
    </source>
</evidence>
<name>A0A511XJI1_9PROT</name>
<dbReference type="CDD" id="cd02274">
    <property type="entry name" value="DHDPR_N"/>
    <property type="match status" value="1"/>
</dbReference>
<dbReference type="Pfam" id="PF01113">
    <property type="entry name" value="DapB_N"/>
    <property type="match status" value="1"/>
</dbReference>
<comment type="similarity">
    <text evidence="1 13">Belongs to the DapB family.</text>
</comment>
<comment type="pathway">
    <text evidence="9 13">Amino-acid biosynthesis; L-lysine biosynthesis via DAP pathway; (S)-tetrahydrodipicolinate from L-aspartate: step 4/4.</text>
</comment>
<dbReference type="EC" id="1.17.1.8" evidence="10 13"/>
<keyword evidence="4 13" id="KW-0521">NADP</keyword>
<feature type="binding site" evidence="13">
    <location>
        <begin position="165"/>
        <end position="166"/>
    </location>
    <ligand>
        <name>(S)-2,3,4,5-tetrahydrodipicolinate</name>
        <dbReference type="ChEBI" id="CHEBI:16845"/>
    </ligand>
</feature>
<comment type="catalytic activity">
    <reaction evidence="12 13">
        <text>(S)-2,3,4,5-tetrahydrodipicolinate + NAD(+) + H2O = (2S,4S)-4-hydroxy-2,3,4,5-tetrahydrodipicolinate + NADH + H(+)</text>
        <dbReference type="Rhea" id="RHEA:35323"/>
        <dbReference type="ChEBI" id="CHEBI:15377"/>
        <dbReference type="ChEBI" id="CHEBI:15378"/>
        <dbReference type="ChEBI" id="CHEBI:16845"/>
        <dbReference type="ChEBI" id="CHEBI:57540"/>
        <dbReference type="ChEBI" id="CHEBI:57945"/>
        <dbReference type="ChEBI" id="CHEBI:67139"/>
        <dbReference type="EC" id="1.17.1.8"/>
    </reaction>
</comment>
<dbReference type="InterPro" id="IPR022664">
    <property type="entry name" value="DapB_N_CS"/>
</dbReference>
<dbReference type="Gene3D" id="3.30.360.10">
    <property type="entry name" value="Dihydrodipicolinate Reductase, domain 2"/>
    <property type="match status" value="1"/>
</dbReference>
<dbReference type="InterPro" id="IPR036291">
    <property type="entry name" value="NAD(P)-bd_dom_sf"/>
</dbReference>
<evidence type="ECO:0000256" key="5">
    <source>
        <dbReference type="ARBA" id="ARBA00022915"/>
    </source>
</evidence>
<dbReference type="GO" id="GO:0009089">
    <property type="term" value="P:lysine biosynthetic process via diaminopimelate"/>
    <property type="evidence" value="ECO:0007669"/>
    <property type="project" value="UniProtKB-UniRule"/>
</dbReference>
<evidence type="ECO:0000256" key="11">
    <source>
        <dbReference type="ARBA" id="ARBA00049080"/>
    </source>
</evidence>
<feature type="binding site" evidence="13">
    <location>
        <begin position="121"/>
        <end position="124"/>
    </location>
    <ligand>
        <name>NAD(+)</name>
        <dbReference type="ChEBI" id="CHEBI:57540"/>
    </ligand>
</feature>
<dbReference type="HAMAP" id="MF_00102">
    <property type="entry name" value="DapB"/>
    <property type="match status" value="1"/>
</dbReference>
<dbReference type="SUPFAM" id="SSF55347">
    <property type="entry name" value="Glyceraldehyde-3-phosphate dehydrogenase-like, C-terminal domain"/>
    <property type="match status" value="1"/>
</dbReference>
<feature type="domain" description="Dihydrodipicolinate reductase N-terminal" evidence="14">
    <location>
        <begin position="8"/>
        <end position="124"/>
    </location>
</feature>
<proteinExistence type="inferred from homology"/>
<keyword evidence="8 13" id="KW-0457">Lysine biosynthesis</keyword>
<dbReference type="GO" id="GO:0016726">
    <property type="term" value="F:oxidoreductase activity, acting on CH or CH2 groups, NAD or NADP as acceptor"/>
    <property type="evidence" value="ECO:0007669"/>
    <property type="project" value="UniProtKB-UniRule"/>
</dbReference>
<dbReference type="InterPro" id="IPR022663">
    <property type="entry name" value="DapB_C"/>
</dbReference>
<evidence type="ECO:0000256" key="4">
    <source>
        <dbReference type="ARBA" id="ARBA00022857"/>
    </source>
</evidence>
<dbReference type="GO" id="GO:0005737">
    <property type="term" value="C:cytoplasm"/>
    <property type="evidence" value="ECO:0007669"/>
    <property type="project" value="UniProtKB-SubCell"/>
</dbReference>
<accession>A0A511XJI1</accession>
<evidence type="ECO:0000313" key="17">
    <source>
        <dbReference type="Proteomes" id="UP000321746"/>
    </source>
</evidence>
<dbReference type="NCBIfam" id="TIGR00036">
    <property type="entry name" value="dapB"/>
    <property type="match status" value="1"/>
</dbReference>
<keyword evidence="7 13" id="KW-0520">NAD</keyword>
<comment type="caution">
    <text evidence="13">Lacks conserved residue(s) required for the propagation of feature annotation.</text>
</comment>
<protein>
    <recommendedName>
        <fullName evidence="10 13">4-hydroxy-tetrahydrodipicolinate reductase</fullName>
        <shortName evidence="13">HTPA reductase</shortName>
        <ecNumber evidence="10 13">1.17.1.8</ecNumber>
    </recommendedName>
</protein>
<feature type="binding site" evidence="13">
    <location>
        <position position="59"/>
    </location>
    <ligand>
        <name>NADP(+)</name>
        <dbReference type="ChEBI" id="CHEBI:58349"/>
    </ligand>
</feature>
<evidence type="ECO:0000256" key="2">
    <source>
        <dbReference type="ARBA" id="ARBA00022490"/>
    </source>
</evidence>
<dbReference type="EMBL" id="BJYG01000016">
    <property type="protein sequence ID" value="GEN63103.1"/>
    <property type="molecule type" value="Genomic_DNA"/>
</dbReference>
<keyword evidence="5 13" id="KW-0220">Diaminopimelate biosynthesis</keyword>
<evidence type="ECO:0000256" key="7">
    <source>
        <dbReference type="ARBA" id="ARBA00023027"/>
    </source>
</evidence>
<feature type="binding site" evidence="13">
    <location>
        <position position="156"/>
    </location>
    <ligand>
        <name>(S)-2,3,4,5-tetrahydrodipicolinate</name>
        <dbReference type="ChEBI" id="CHEBI:16845"/>
    </ligand>
</feature>
<comment type="caution">
    <text evidence="16">The sequence shown here is derived from an EMBL/GenBank/DDBJ whole genome shotgun (WGS) entry which is preliminary data.</text>
</comment>
<comment type="catalytic activity">
    <reaction evidence="11 13">
        <text>(S)-2,3,4,5-tetrahydrodipicolinate + NADP(+) + H2O = (2S,4S)-4-hydroxy-2,3,4,5-tetrahydrodipicolinate + NADPH + H(+)</text>
        <dbReference type="Rhea" id="RHEA:35331"/>
        <dbReference type="ChEBI" id="CHEBI:15377"/>
        <dbReference type="ChEBI" id="CHEBI:15378"/>
        <dbReference type="ChEBI" id="CHEBI:16845"/>
        <dbReference type="ChEBI" id="CHEBI:57783"/>
        <dbReference type="ChEBI" id="CHEBI:58349"/>
        <dbReference type="ChEBI" id="CHEBI:67139"/>
        <dbReference type="EC" id="1.17.1.8"/>
    </reaction>
</comment>
<organism evidence="16 17">
    <name type="scientific">Acetobacter oeni</name>
    <dbReference type="NCBI Taxonomy" id="304077"/>
    <lineage>
        <taxon>Bacteria</taxon>
        <taxon>Pseudomonadati</taxon>
        <taxon>Pseudomonadota</taxon>
        <taxon>Alphaproteobacteria</taxon>
        <taxon>Acetobacterales</taxon>
        <taxon>Acetobacteraceae</taxon>
        <taxon>Acetobacter</taxon>
    </lineage>
</organism>
<comment type="subcellular location">
    <subcellularLocation>
        <location evidence="13">Cytoplasm</location>
    </subcellularLocation>
</comment>
<dbReference type="PIRSF" id="PIRSF000161">
    <property type="entry name" value="DHPR"/>
    <property type="match status" value="1"/>
</dbReference>
<keyword evidence="17" id="KW-1185">Reference proteome</keyword>
<keyword evidence="3 13" id="KW-0028">Amino-acid biosynthesis</keyword>
<comment type="caution">
    <text evidence="13">Was originally thought to be a dihydrodipicolinate reductase (DHDPR), catalyzing the conversion of dihydrodipicolinate to tetrahydrodipicolinate. However, it was shown in E.coli that the substrate of the enzymatic reaction is not dihydrodipicolinate (DHDP) but in fact (2S,4S)-4-hydroxy-2,3,4,5-tetrahydrodipicolinic acid (HTPA), the product released by the DapA-catalyzed reaction.</text>
</comment>
<dbReference type="Pfam" id="PF05173">
    <property type="entry name" value="DapB_C"/>
    <property type="match status" value="1"/>
</dbReference>
<evidence type="ECO:0000313" key="16">
    <source>
        <dbReference type="EMBL" id="GEN63103.1"/>
    </source>
</evidence>
<evidence type="ECO:0000256" key="10">
    <source>
        <dbReference type="ARBA" id="ARBA00038983"/>
    </source>
</evidence>
<feature type="binding site" evidence="13">
    <location>
        <begin position="97"/>
        <end position="99"/>
    </location>
    <ligand>
        <name>NAD(+)</name>
        <dbReference type="ChEBI" id="CHEBI:57540"/>
    </ligand>
</feature>
<evidence type="ECO:0000256" key="6">
    <source>
        <dbReference type="ARBA" id="ARBA00023002"/>
    </source>
</evidence>
<feature type="domain" description="Dihydrodipicolinate reductase C-terminal" evidence="15">
    <location>
        <begin position="127"/>
        <end position="264"/>
    </location>
</feature>
<dbReference type="SUPFAM" id="SSF51735">
    <property type="entry name" value="NAD(P)-binding Rossmann-fold domains"/>
    <property type="match status" value="1"/>
</dbReference>
<evidence type="ECO:0000259" key="14">
    <source>
        <dbReference type="Pfam" id="PF01113"/>
    </source>
</evidence>
<sequence>MMTPHSLRIGIAGITGRMGQGLVCSAREAGFIVTGGTCRQSGTKITGADPLMNNLRLVRNLSDLLADVDVIIDFTNVSTVVSHAETLAEAGVPWVLGTTGLTADDQRAVNAAADHIAVVQAANFSAGVTLVLRLAREMGAVLSGDRYDAEIVEMHHRQKVDAPSGTALAIGEAVAEGRGTSLAAVRVPAREGQCGVRQAGTIGFAALRGGQIVGEHKLIFTSATEQIELGHRAFDRRVFADGAVQAAKWVVFQAPGLYSMENVLGLA</sequence>
<feature type="active site" description="Proton donor" evidence="13">
    <location>
        <position position="159"/>
    </location>
</feature>
<gene>
    <name evidence="13 16" type="primary">dapB</name>
    <name evidence="16" type="ORF">AOE01nite_13270</name>
</gene>
<keyword evidence="2 13" id="KW-0963">Cytoplasm</keyword>
<dbReference type="InterPro" id="IPR023940">
    <property type="entry name" value="DHDPR_bac"/>
</dbReference>
<comment type="function">
    <text evidence="13">Catalyzes the conversion of 4-hydroxy-tetrahydrodipicolinate (HTPA) to tetrahydrodipicolinate.</text>
</comment>
<dbReference type="InterPro" id="IPR000846">
    <property type="entry name" value="DapB_N"/>
</dbReference>
<dbReference type="GO" id="GO:0019877">
    <property type="term" value="P:diaminopimelate biosynthetic process"/>
    <property type="evidence" value="ECO:0007669"/>
    <property type="project" value="UniProtKB-UniRule"/>
</dbReference>
<dbReference type="PANTHER" id="PTHR20836:SF0">
    <property type="entry name" value="4-HYDROXY-TETRAHYDRODIPICOLINATE REDUCTASE 1, CHLOROPLASTIC-RELATED"/>
    <property type="match status" value="1"/>
</dbReference>
<dbReference type="GO" id="GO:0050661">
    <property type="term" value="F:NADP binding"/>
    <property type="evidence" value="ECO:0007669"/>
    <property type="project" value="UniProtKB-UniRule"/>
</dbReference>
<reference evidence="16 17" key="1">
    <citation type="submission" date="2019-07" db="EMBL/GenBank/DDBJ databases">
        <title>Whole genome shotgun sequence of Acetobacter oeni NBRC 105207.</title>
        <authorList>
            <person name="Hosoyama A."/>
            <person name="Uohara A."/>
            <person name="Ohji S."/>
            <person name="Ichikawa N."/>
        </authorList>
    </citation>
    <scope>NUCLEOTIDE SEQUENCE [LARGE SCALE GENOMIC DNA]</scope>
    <source>
        <strain evidence="16 17">NBRC 105207</strain>
    </source>
</reference>
<evidence type="ECO:0000259" key="15">
    <source>
        <dbReference type="Pfam" id="PF05173"/>
    </source>
</evidence>
<feature type="binding site" evidence="13">
    <location>
        <begin position="13"/>
        <end position="18"/>
    </location>
    <ligand>
        <name>NAD(+)</name>
        <dbReference type="ChEBI" id="CHEBI:57540"/>
    </ligand>
</feature>
<evidence type="ECO:0000256" key="3">
    <source>
        <dbReference type="ARBA" id="ARBA00022605"/>
    </source>
</evidence>
<dbReference type="Gene3D" id="3.40.50.720">
    <property type="entry name" value="NAD(P)-binding Rossmann-like Domain"/>
    <property type="match status" value="1"/>
</dbReference>
<evidence type="ECO:0000256" key="1">
    <source>
        <dbReference type="ARBA" id="ARBA00006642"/>
    </source>
</evidence>
<keyword evidence="6 13" id="KW-0560">Oxidoreductase</keyword>
<dbReference type="PANTHER" id="PTHR20836">
    <property type="entry name" value="DIHYDRODIPICOLINATE REDUCTASE"/>
    <property type="match status" value="1"/>
</dbReference>
<dbReference type="Proteomes" id="UP000321746">
    <property type="component" value="Unassembled WGS sequence"/>
</dbReference>
<evidence type="ECO:0000256" key="12">
    <source>
        <dbReference type="ARBA" id="ARBA00049396"/>
    </source>
</evidence>
<dbReference type="AlphaFoldDB" id="A0A511XJI1"/>
<evidence type="ECO:0000256" key="8">
    <source>
        <dbReference type="ARBA" id="ARBA00023154"/>
    </source>
</evidence>
<dbReference type="UniPathway" id="UPA00034">
    <property type="reaction ID" value="UER00018"/>
</dbReference>
<dbReference type="GO" id="GO:0008839">
    <property type="term" value="F:4-hydroxy-tetrahydrodipicolinate reductase"/>
    <property type="evidence" value="ECO:0007669"/>
    <property type="project" value="UniProtKB-UniRule"/>
</dbReference>
<comment type="subunit">
    <text evidence="13">Homotetramer.</text>
</comment>
<dbReference type="GO" id="GO:0051287">
    <property type="term" value="F:NAD binding"/>
    <property type="evidence" value="ECO:0007669"/>
    <property type="project" value="UniProtKB-UniRule"/>
</dbReference>